<feature type="transmembrane region" description="Helical" evidence="1">
    <location>
        <begin position="36"/>
        <end position="51"/>
    </location>
</feature>
<reference evidence="4" key="1">
    <citation type="submission" date="2014-11" db="EMBL/GenBank/DDBJ databases">
        <authorList>
            <person name="Hornung B.V."/>
        </authorList>
    </citation>
    <scope>NUCLEOTIDE SEQUENCE</scope>
    <source>
        <strain evidence="4">INE</strain>
    </source>
</reference>
<dbReference type="SUPFAM" id="SSF48317">
    <property type="entry name" value="Acid phosphatase/Vanadium-dependent haloperoxidase"/>
    <property type="match status" value="1"/>
</dbReference>
<dbReference type="EMBL" id="LR746496">
    <property type="protein sequence ID" value="CAA7602510.1"/>
    <property type="molecule type" value="Genomic_DNA"/>
</dbReference>
<evidence type="ECO:0000259" key="2">
    <source>
        <dbReference type="Pfam" id="PF01569"/>
    </source>
</evidence>
<name>A0A8S0X6G7_9FIRM</name>
<feature type="transmembrane region" description="Helical" evidence="1">
    <location>
        <begin position="12"/>
        <end position="30"/>
    </location>
</feature>
<feature type="transmembrane region" description="Helical" evidence="1">
    <location>
        <begin position="128"/>
        <end position="146"/>
    </location>
</feature>
<dbReference type="GO" id="GO:0016020">
    <property type="term" value="C:membrane"/>
    <property type="evidence" value="ECO:0007669"/>
    <property type="project" value="UniProtKB-SubCell"/>
</dbReference>
<gene>
    <name evidence="4" type="ORF">DEACI_0385</name>
    <name evidence="3" type="ORF">DEACI_3185</name>
</gene>
<dbReference type="KEGG" id="aacx:DEACI_3185"/>
<keyword evidence="1" id="KW-0812">Transmembrane</keyword>
<accession>A0A8S0X6G7</accession>
<feature type="transmembrane region" description="Helical" evidence="1">
    <location>
        <begin position="233"/>
        <end position="250"/>
    </location>
</feature>
<evidence type="ECO:0000313" key="3">
    <source>
        <dbReference type="EMBL" id="CAA7602510.1"/>
    </source>
</evidence>
<evidence type="ECO:0000313" key="5">
    <source>
        <dbReference type="Proteomes" id="UP001071230"/>
    </source>
</evidence>
<dbReference type="AlphaFoldDB" id="A0A8S0X6G7"/>
<reference evidence="3" key="2">
    <citation type="submission" date="2020-01" db="EMBL/GenBank/DDBJ databases">
        <authorList>
            <person name="Hornung B."/>
        </authorList>
    </citation>
    <scope>NUCLEOTIDE SEQUENCE</scope>
    <source>
        <strain evidence="3">PacBioINE</strain>
    </source>
</reference>
<keyword evidence="1" id="KW-1133">Transmembrane helix</keyword>
<dbReference type="RefSeq" id="WP_240985866.1">
    <property type="nucleotide sequence ID" value="NZ_CDGJ01000005.1"/>
</dbReference>
<dbReference type="Proteomes" id="UP000836597">
    <property type="component" value="Chromosome"/>
</dbReference>
<organism evidence="3">
    <name type="scientific">Acididesulfobacillus acetoxydans</name>
    <dbReference type="NCBI Taxonomy" id="1561005"/>
    <lineage>
        <taxon>Bacteria</taxon>
        <taxon>Bacillati</taxon>
        <taxon>Bacillota</taxon>
        <taxon>Clostridia</taxon>
        <taxon>Eubacteriales</taxon>
        <taxon>Peptococcaceae</taxon>
        <taxon>Acididesulfobacillus</taxon>
    </lineage>
</organism>
<dbReference type="PANTHER" id="PTHR31310:SF7">
    <property type="entry name" value="PA-PHOSPHATASE RELATED-FAMILY PROTEIN DDB_G0268928"/>
    <property type="match status" value="1"/>
</dbReference>
<keyword evidence="5" id="KW-1185">Reference proteome</keyword>
<keyword evidence="1" id="KW-0472">Membrane</keyword>
<dbReference type="Proteomes" id="UP001071230">
    <property type="component" value="Unassembled WGS sequence"/>
</dbReference>
<protein>
    <submittedName>
        <fullName evidence="3">Inositolphosphotransferase Aur1/Ipt1</fullName>
    </submittedName>
    <submittedName>
        <fullName evidence="4">PAP2 super protein</fullName>
    </submittedName>
</protein>
<dbReference type="InterPro" id="IPR036938">
    <property type="entry name" value="PAP2/HPO_sf"/>
</dbReference>
<dbReference type="PANTHER" id="PTHR31310">
    <property type="match status" value="1"/>
</dbReference>
<dbReference type="EMBL" id="CDGJ01000005">
    <property type="protein sequence ID" value="CEJ05965.1"/>
    <property type="molecule type" value="Genomic_DNA"/>
</dbReference>
<feature type="transmembrane region" description="Helical" evidence="1">
    <location>
        <begin position="158"/>
        <end position="179"/>
    </location>
</feature>
<dbReference type="Gene3D" id="1.20.144.10">
    <property type="entry name" value="Phosphatidic acid phosphatase type 2/haloperoxidase"/>
    <property type="match status" value="1"/>
</dbReference>
<dbReference type="Pfam" id="PF01569">
    <property type="entry name" value="PAP2"/>
    <property type="match status" value="1"/>
</dbReference>
<proteinExistence type="predicted"/>
<dbReference type="InterPro" id="IPR000326">
    <property type="entry name" value="PAP2/HPO"/>
</dbReference>
<sequence>MEAESIERLWSWFRKHFLRVLALAIVVYLIFDPWRGSHMAYLLLAVAFWGLDHDRVPVTWRKFLPWGIPLLLFPLILWQWFPPIWNDVVYWQLGAKPHLVNLDPWFKTMAWNNGWMFRVIKTPWLTAYFRWIYANGFTLPVLVPVFRSFLAKDSRKMVSYILSAHVLQFFMIFPFYLTFHANEVWYVLGAPDGMARHLSAAQAAVDVLNCFPSMHTSVAFAMLLIAWREKDRFFRWVWAVFGLSVIYSTLYLEIHWVIDVMGGLLLAVAAVKLGDWVIAKASAKWGWWQTASWSQAPLPVEKREAV</sequence>
<evidence type="ECO:0000256" key="1">
    <source>
        <dbReference type="SAM" id="Phobius"/>
    </source>
</evidence>
<feature type="transmembrane region" description="Helical" evidence="1">
    <location>
        <begin position="199"/>
        <end position="226"/>
    </location>
</feature>
<feature type="domain" description="Phosphatidic acid phosphatase type 2/haloperoxidase" evidence="2">
    <location>
        <begin position="208"/>
        <end position="272"/>
    </location>
</feature>
<dbReference type="InterPro" id="IPR052185">
    <property type="entry name" value="IPC_Synthase-Related"/>
</dbReference>
<feature type="transmembrane region" description="Helical" evidence="1">
    <location>
        <begin position="63"/>
        <end position="81"/>
    </location>
</feature>
<dbReference type="CDD" id="cd03386">
    <property type="entry name" value="PAP2_Aur1_like"/>
    <property type="match status" value="1"/>
</dbReference>
<evidence type="ECO:0000313" key="4">
    <source>
        <dbReference type="EMBL" id="CEJ05965.1"/>
    </source>
</evidence>
<feature type="transmembrane region" description="Helical" evidence="1">
    <location>
        <begin position="256"/>
        <end position="274"/>
    </location>
</feature>